<evidence type="ECO:0000256" key="5">
    <source>
        <dbReference type="SAM" id="SignalP"/>
    </source>
</evidence>
<keyword evidence="8" id="KW-1185">Reference proteome</keyword>
<dbReference type="Pfam" id="PF00431">
    <property type="entry name" value="CUB"/>
    <property type="match status" value="2"/>
</dbReference>
<comment type="caution">
    <text evidence="3">Lacks conserved residue(s) required for the propagation of feature annotation.</text>
</comment>
<protein>
    <submittedName>
        <fullName evidence="7">Deleted in malignant brain tumors 1 protein</fullName>
    </submittedName>
</protein>
<dbReference type="InterPro" id="IPR035914">
    <property type="entry name" value="Sperma_CUB_dom_sf"/>
</dbReference>
<evidence type="ECO:0000313" key="7">
    <source>
        <dbReference type="EMBL" id="KAK2568254.1"/>
    </source>
</evidence>
<keyword evidence="1" id="KW-0677">Repeat</keyword>
<reference evidence="7" key="1">
    <citation type="journal article" date="2023" name="G3 (Bethesda)">
        <title>Whole genome assembly and annotation of the endangered Caribbean coral Acropora cervicornis.</title>
        <authorList>
            <person name="Selwyn J.D."/>
            <person name="Vollmer S.V."/>
        </authorList>
    </citation>
    <scope>NUCLEOTIDE SEQUENCE</scope>
    <source>
        <strain evidence="7">K2</strain>
    </source>
</reference>
<accession>A0AAD9QVN7</accession>
<dbReference type="SUPFAM" id="SSF49854">
    <property type="entry name" value="Spermadhesin, CUB domain"/>
    <property type="match status" value="2"/>
</dbReference>
<dbReference type="SMART" id="SM00042">
    <property type="entry name" value="CUB"/>
    <property type="match status" value="2"/>
</dbReference>
<dbReference type="CDD" id="cd00041">
    <property type="entry name" value="CUB"/>
    <property type="match status" value="2"/>
</dbReference>
<keyword evidence="2" id="KW-1015">Disulfide bond</keyword>
<sequence>MKASFLNLAMVLTNLGAIQARSFYPDVLLQRQEQAPQFLVQCSVCDGPTLESCVASQVAENCTSGLICYTLQAFDGARNEFINSKGCFPGFLCSWNEGCSMVNASRGGAIHSCSFSCCDTPLCNAQAPFNAVAQPLNTTEAPTNTTTTAPVTTTVSPTTTAPPTTTVQPTTTKAPTTTTAPPTTVAKTTIAPTTIPQALCGGLLISPSGFFASPFYPLPYPNKARCVWSITVPQGSLLRLNFLFFKTEKCYDFVEIYVGQRLVRRLSGGDDDDDDKDDDNKKADYDDDDDCDDDDLDDLDDIDDDEEDGVLTIHGTGEMIRILFRSDYSVTRRGFFVRYKIASPQLPAAVPCGAPLTIPTGRFTSPGFPGKYPNNADCRFSITVPLASILVLNFKAFETERCRDYVQIMQGWRVVRRLSGVYGRDDVDDDDDDDSDDDDDCDDDDDDEDDECDDDDTKGDGRLSRKGDSFQCVKRIYIRGTGETIAIIFKSDQYFTRRGFEAVYHVIPGNLKPIF</sequence>
<gene>
    <name evidence="7" type="ORF">P5673_007254</name>
</gene>
<evidence type="ECO:0000256" key="3">
    <source>
        <dbReference type="PROSITE-ProRule" id="PRU00059"/>
    </source>
</evidence>
<proteinExistence type="predicted"/>
<dbReference type="InterPro" id="IPR000859">
    <property type="entry name" value="CUB_dom"/>
</dbReference>
<dbReference type="SUPFAM" id="SSF57302">
    <property type="entry name" value="Snake toxin-like"/>
    <property type="match status" value="1"/>
</dbReference>
<evidence type="ECO:0000256" key="1">
    <source>
        <dbReference type="ARBA" id="ARBA00022737"/>
    </source>
</evidence>
<dbReference type="EMBL" id="JARQWQ010000012">
    <property type="protein sequence ID" value="KAK2568254.1"/>
    <property type="molecule type" value="Genomic_DNA"/>
</dbReference>
<evidence type="ECO:0000313" key="8">
    <source>
        <dbReference type="Proteomes" id="UP001249851"/>
    </source>
</evidence>
<feature type="region of interest" description="Disordered" evidence="4">
    <location>
        <begin position="140"/>
        <end position="184"/>
    </location>
</feature>
<feature type="compositionally biased region" description="Acidic residues" evidence="4">
    <location>
        <begin position="426"/>
        <end position="457"/>
    </location>
</feature>
<feature type="chain" id="PRO_5041901524" evidence="5">
    <location>
        <begin position="21"/>
        <end position="515"/>
    </location>
</feature>
<feature type="region of interest" description="Disordered" evidence="4">
    <location>
        <begin position="267"/>
        <end position="303"/>
    </location>
</feature>
<keyword evidence="5" id="KW-0732">Signal</keyword>
<name>A0AAD9QVN7_ACRCE</name>
<feature type="domain" description="CUB" evidence="6">
    <location>
        <begin position="352"/>
        <end position="507"/>
    </location>
</feature>
<dbReference type="InterPro" id="IPR045860">
    <property type="entry name" value="Snake_toxin-like_sf"/>
</dbReference>
<feature type="compositionally biased region" description="Acidic residues" evidence="4">
    <location>
        <begin position="285"/>
        <end position="303"/>
    </location>
</feature>
<dbReference type="Gene3D" id="2.60.120.290">
    <property type="entry name" value="Spermadhesin, CUB domain"/>
    <property type="match status" value="2"/>
</dbReference>
<dbReference type="CDD" id="cd23582">
    <property type="entry name" value="TFP_LU_ECD_TRP"/>
    <property type="match status" value="1"/>
</dbReference>
<dbReference type="PROSITE" id="PS01180">
    <property type="entry name" value="CUB"/>
    <property type="match status" value="2"/>
</dbReference>
<feature type="region of interest" description="Disordered" evidence="4">
    <location>
        <begin position="425"/>
        <end position="460"/>
    </location>
</feature>
<reference evidence="7" key="2">
    <citation type="journal article" date="2023" name="Science">
        <title>Genomic signatures of disease resistance in endangered staghorn corals.</title>
        <authorList>
            <person name="Vollmer S.V."/>
            <person name="Selwyn J.D."/>
            <person name="Despard B.A."/>
            <person name="Roesel C.L."/>
        </authorList>
    </citation>
    <scope>NUCLEOTIDE SEQUENCE</scope>
    <source>
        <strain evidence="7">K2</strain>
    </source>
</reference>
<dbReference type="AlphaFoldDB" id="A0AAD9QVN7"/>
<evidence type="ECO:0000256" key="2">
    <source>
        <dbReference type="ARBA" id="ARBA00023157"/>
    </source>
</evidence>
<dbReference type="PANTHER" id="PTHR24251">
    <property type="entry name" value="OVOCHYMASE-RELATED"/>
    <property type="match status" value="1"/>
</dbReference>
<evidence type="ECO:0000259" key="6">
    <source>
        <dbReference type="PROSITE" id="PS01180"/>
    </source>
</evidence>
<evidence type="ECO:0000256" key="4">
    <source>
        <dbReference type="SAM" id="MobiDB-lite"/>
    </source>
</evidence>
<feature type="domain" description="CUB" evidence="6">
    <location>
        <begin position="200"/>
        <end position="342"/>
    </location>
</feature>
<feature type="signal peptide" evidence="5">
    <location>
        <begin position="1"/>
        <end position="20"/>
    </location>
</feature>
<organism evidence="7 8">
    <name type="scientific">Acropora cervicornis</name>
    <name type="common">Staghorn coral</name>
    <dbReference type="NCBI Taxonomy" id="6130"/>
    <lineage>
        <taxon>Eukaryota</taxon>
        <taxon>Metazoa</taxon>
        <taxon>Cnidaria</taxon>
        <taxon>Anthozoa</taxon>
        <taxon>Hexacorallia</taxon>
        <taxon>Scleractinia</taxon>
        <taxon>Astrocoeniina</taxon>
        <taxon>Acroporidae</taxon>
        <taxon>Acropora</taxon>
    </lineage>
</organism>
<dbReference type="Proteomes" id="UP001249851">
    <property type="component" value="Unassembled WGS sequence"/>
</dbReference>
<comment type="caution">
    <text evidence="7">The sequence shown here is derived from an EMBL/GenBank/DDBJ whole genome shotgun (WGS) entry which is preliminary data.</text>
</comment>